<feature type="chain" id="PRO_5002811125" evidence="1">
    <location>
        <begin position="22"/>
        <end position="195"/>
    </location>
</feature>
<dbReference type="Pfam" id="PF06477">
    <property type="entry name" value="DUF1091"/>
    <property type="match status" value="1"/>
</dbReference>
<dbReference type="HOGENOM" id="CLU_116900_0_0_1"/>
<dbReference type="InterPro" id="IPR010512">
    <property type="entry name" value="DUF1091"/>
</dbReference>
<reference evidence="2 3" key="1">
    <citation type="journal article" date="2007" name="Nature">
        <title>Evolution of genes and genomes on the Drosophila phylogeny.</title>
        <authorList>
            <consortium name="Drosophila 12 Genomes Consortium"/>
            <person name="Clark A.G."/>
            <person name="Eisen M.B."/>
            <person name="Smith D.R."/>
            <person name="Bergman C.M."/>
            <person name="Oliver B."/>
            <person name="Markow T.A."/>
            <person name="Kaufman T.C."/>
            <person name="Kellis M."/>
            <person name="Gelbart W."/>
            <person name="Iyer V.N."/>
            <person name="Pollard D.A."/>
            <person name="Sackton T.B."/>
            <person name="Larracuente A.M."/>
            <person name="Singh N.D."/>
            <person name="Abad J.P."/>
            <person name="Abt D.N."/>
            <person name="Adryan B."/>
            <person name="Aguade M."/>
            <person name="Akashi H."/>
            <person name="Anderson W.W."/>
            <person name="Aquadro C.F."/>
            <person name="Ardell D.H."/>
            <person name="Arguello R."/>
            <person name="Artieri C.G."/>
            <person name="Barbash D.A."/>
            <person name="Barker D."/>
            <person name="Barsanti P."/>
            <person name="Batterham P."/>
            <person name="Batzoglou S."/>
            <person name="Begun D."/>
            <person name="Bhutkar A."/>
            <person name="Blanco E."/>
            <person name="Bosak S.A."/>
            <person name="Bradley R.K."/>
            <person name="Brand A.D."/>
            <person name="Brent M.R."/>
            <person name="Brooks A.N."/>
            <person name="Brown R.H."/>
            <person name="Butlin R.K."/>
            <person name="Caggese C."/>
            <person name="Calvi B.R."/>
            <person name="Bernardo de Carvalho A."/>
            <person name="Caspi A."/>
            <person name="Castrezana S."/>
            <person name="Celniker S.E."/>
            <person name="Chang J.L."/>
            <person name="Chapple C."/>
            <person name="Chatterji S."/>
            <person name="Chinwalla A."/>
            <person name="Civetta A."/>
            <person name="Clifton S.W."/>
            <person name="Comeron J.M."/>
            <person name="Costello J.C."/>
            <person name="Coyne J.A."/>
            <person name="Daub J."/>
            <person name="David R.G."/>
            <person name="Delcher A.L."/>
            <person name="Delehaunty K."/>
            <person name="Do C.B."/>
            <person name="Ebling H."/>
            <person name="Edwards K."/>
            <person name="Eickbush T."/>
            <person name="Evans J.D."/>
            <person name="Filipski A."/>
            <person name="Findeiss S."/>
            <person name="Freyhult E."/>
            <person name="Fulton L."/>
            <person name="Fulton R."/>
            <person name="Garcia A.C."/>
            <person name="Gardiner A."/>
            <person name="Garfield D.A."/>
            <person name="Garvin B.E."/>
            <person name="Gibson G."/>
            <person name="Gilbert D."/>
            <person name="Gnerre S."/>
            <person name="Godfrey J."/>
            <person name="Good R."/>
            <person name="Gotea V."/>
            <person name="Gravely B."/>
            <person name="Greenberg A.J."/>
            <person name="Griffiths-Jones S."/>
            <person name="Gross S."/>
            <person name="Guigo R."/>
            <person name="Gustafson E.A."/>
            <person name="Haerty W."/>
            <person name="Hahn M.W."/>
            <person name="Halligan D.L."/>
            <person name="Halpern A.L."/>
            <person name="Halter G.M."/>
            <person name="Han M.V."/>
            <person name="Heger A."/>
            <person name="Hillier L."/>
            <person name="Hinrichs A.S."/>
            <person name="Holmes I."/>
            <person name="Hoskins R.A."/>
            <person name="Hubisz M.J."/>
            <person name="Hultmark D."/>
            <person name="Huntley M.A."/>
            <person name="Jaffe D.B."/>
            <person name="Jagadeeshan S."/>
            <person name="Jeck W.R."/>
            <person name="Johnson J."/>
            <person name="Jones C.D."/>
            <person name="Jordan W.C."/>
            <person name="Karpen G.H."/>
            <person name="Kataoka E."/>
            <person name="Keightley P.D."/>
            <person name="Kheradpour P."/>
            <person name="Kirkness E.F."/>
            <person name="Koerich L.B."/>
            <person name="Kristiansen K."/>
            <person name="Kudrna D."/>
            <person name="Kulathinal R.J."/>
            <person name="Kumar S."/>
            <person name="Kwok R."/>
            <person name="Lander E."/>
            <person name="Langley C.H."/>
            <person name="Lapoint R."/>
            <person name="Lazzaro B.P."/>
            <person name="Lee S.J."/>
            <person name="Levesque L."/>
            <person name="Li R."/>
            <person name="Lin C.F."/>
            <person name="Lin M.F."/>
            <person name="Lindblad-Toh K."/>
            <person name="Llopart A."/>
            <person name="Long M."/>
            <person name="Low L."/>
            <person name="Lozovsky E."/>
            <person name="Lu J."/>
            <person name="Luo M."/>
            <person name="Machado C.A."/>
            <person name="Makalowski W."/>
            <person name="Marzo M."/>
            <person name="Matsuda M."/>
            <person name="Matzkin L."/>
            <person name="McAllister B."/>
            <person name="McBride C.S."/>
            <person name="McKernan B."/>
            <person name="McKernan K."/>
            <person name="Mendez-Lago M."/>
            <person name="Minx P."/>
            <person name="Mollenhauer M.U."/>
            <person name="Montooth K."/>
            <person name="Mount S.M."/>
            <person name="Mu X."/>
            <person name="Myers E."/>
            <person name="Negre B."/>
            <person name="Newfeld S."/>
            <person name="Nielsen R."/>
            <person name="Noor M.A."/>
            <person name="O'Grady P."/>
            <person name="Pachter L."/>
            <person name="Papaceit M."/>
            <person name="Parisi M.J."/>
            <person name="Parisi M."/>
            <person name="Parts L."/>
            <person name="Pedersen J.S."/>
            <person name="Pesole G."/>
            <person name="Phillippy A.M."/>
            <person name="Ponting C.P."/>
            <person name="Pop M."/>
            <person name="Porcelli D."/>
            <person name="Powell J.R."/>
            <person name="Prohaska S."/>
            <person name="Pruitt K."/>
            <person name="Puig M."/>
            <person name="Quesneville H."/>
            <person name="Ram K.R."/>
            <person name="Rand D."/>
            <person name="Rasmussen M.D."/>
            <person name="Reed L.K."/>
            <person name="Reenan R."/>
            <person name="Reily A."/>
            <person name="Remington K.A."/>
            <person name="Rieger T.T."/>
            <person name="Ritchie M.G."/>
            <person name="Robin C."/>
            <person name="Rogers Y.H."/>
            <person name="Rohde C."/>
            <person name="Rozas J."/>
            <person name="Rubenfield M.J."/>
            <person name="Ruiz A."/>
            <person name="Russo S."/>
            <person name="Salzberg S.L."/>
            <person name="Sanchez-Gracia A."/>
            <person name="Saranga D.J."/>
            <person name="Sato H."/>
            <person name="Schaeffer S.W."/>
            <person name="Schatz M.C."/>
            <person name="Schlenke T."/>
            <person name="Schwartz R."/>
            <person name="Segarra C."/>
            <person name="Singh R.S."/>
            <person name="Sirot L."/>
            <person name="Sirota M."/>
            <person name="Sisneros N.B."/>
            <person name="Smith C.D."/>
            <person name="Smith T.F."/>
            <person name="Spieth J."/>
            <person name="Stage D.E."/>
            <person name="Stark A."/>
            <person name="Stephan W."/>
            <person name="Strausberg R.L."/>
            <person name="Strempel S."/>
            <person name="Sturgill D."/>
            <person name="Sutton G."/>
            <person name="Sutton G.G."/>
            <person name="Tao W."/>
            <person name="Teichmann S."/>
            <person name="Tobari Y.N."/>
            <person name="Tomimura Y."/>
            <person name="Tsolas J.M."/>
            <person name="Valente V.L."/>
            <person name="Venter E."/>
            <person name="Venter J.C."/>
            <person name="Vicario S."/>
            <person name="Vieira F.G."/>
            <person name="Vilella A.J."/>
            <person name="Villasante A."/>
            <person name="Walenz B."/>
            <person name="Wang J."/>
            <person name="Wasserman M."/>
            <person name="Watts T."/>
            <person name="Wilson D."/>
            <person name="Wilson R.K."/>
            <person name="Wing R.A."/>
            <person name="Wolfner M.F."/>
            <person name="Wong A."/>
            <person name="Wong G.K."/>
            <person name="Wu C.I."/>
            <person name="Wu G."/>
            <person name="Yamamoto D."/>
            <person name="Yang H.P."/>
            <person name="Yang S.P."/>
            <person name="Yorke J.A."/>
            <person name="Yoshida K."/>
            <person name="Zdobnov E."/>
            <person name="Zhang P."/>
            <person name="Zhang Y."/>
            <person name="Zimin A.V."/>
            <person name="Baldwin J."/>
            <person name="Abdouelleil A."/>
            <person name="Abdulkadir J."/>
            <person name="Abebe A."/>
            <person name="Abera B."/>
            <person name="Abreu J."/>
            <person name="Acer S.C."/>
            <person name="Aftuck L."/>
            <person name="Alexander A."/>
            <person name="An P."/>
            <person name="Anderson E."/>
            <person name="Anderson S."/>
            <person name="Arachi H."/>
            <person name="Azer M."/>
            <person name="Bachantsang P."/>
            <person name="Barry A."/>
            <person name="Bayul T."/>
            <person name="Berlin A."/>
            <person name="Bessette D."/>
            <person name="Bloom T."/>
            <person name="Blye J."/>
            <person name="Boguslavskiy L."/>
            <person name="Bonnet C."/>
            <person name="Boukhgalter B."/>
            <person name="Bourzgui I."/>
            <person name="Brown A."/>
            <person name="Cahill P."/>
            <person name="Channer S."/>
            <person name="Cheshatsang Y."/>
            <person name="Chuda L."/>
            <person name="Citroen M."/>
            <person name="Collymore A."/>
            <person name="Cooke P."/>
            <person name="Costello M."/>
            <person name="D'Aco K."/>
            <person name="Daza R."/>
            <person name="De Haan G."/>
            <person name="DeGray S."/>
            <person name="DeMaso C."/>
            <person name="Dhargay N."/>
            <person name="Dooley K."/>
            <person name="Dooley E."/>
            <person name="Doricent M."/>
            <person name="Dorje P."/>
            <person name="Dorjee K."/>
            <person name="Dupes A."/>
            <person name="Elong R."/>
            <person name="Falk J."/>
            <person name="Farina A."/>
            <person name="Faro S."/>
            <person name="Ferguson D."/>
            <person name="Fisher S."/>
            <person name="Foley C.D."/>
            <person name="Franke A."/>
            <person name="Friedrich D."/>
            <person name="Gadbois L."/>
            <person name="Gearin G."/>
            <person name="Gearin C.R."/>
            <person name="Giannoukos G."/>
            <person name="Goode T."/>
            <person name="Graham J."/>
            <person name="Grandbois E."/>
            <person name="Grewal S."/>
            <person name="Gyaltsen K."/>
            <person name="Hafez N."/>
            <person name="Hagos B."/>
            <person name="Hall J."/>
            <person name="Henson C."/>
            <person name="Hollinger A."/>
            <person name="Honan T."/>
            <person name="Huard M.D."/>
            <person name="Hughes L."/>
            <person name="Hurhula B."/>
            <person name="Husby M.E."/>
            <person name="Kamat A."/>
            <person name="Kanga B."/>
            <person name="Kashin S."/>
            <person name="Khazanovich D."/>
            <person name="Kisner P."/>
            <person name="Lance K."/>
            <person name="Lara M."/>
            <person name="Lee W."/>
            <person name="Lennon N."/>
            <person name="Letendre F."/>
            <person name="LeVine R."/>
            <person name="Lipovsky A."/>
            <person name="Liu X."/>
            <person name="Liu J."/>
            <person name="Liu S."/>
            <person name="Lokyitsang T."/>
            <person name="Lokyitsang Y."/>
            <person name="Lubonja R."/>
            <person name="Lui A."/>
            <person name="MacDonald P."/>
            <person name="Magnisalis V."/>
            <person name="Maru K."/>
            <person name="Matthews C."/>
            <person name="McCusker W."/>
            <person name="McDonough S."/>
            <person name="Mehta T."/>
            <person name="Meldrim J."/>
            <person name="Meneus L."/>
            <person name="Mihai O."/>
            <person name="Mihalev A."/>
            <person name="Mihova T."/>
            <person name="Mittelman R."/>
            <person name="Mlenga V."/>
            <person name="Montmayeur A."/>
            <person name="Mulrain L."/>
            <person name="Navidi A."/>
            <person name="Naylor J."/>
            <person name="Negash T."/>
            <person name="Nguyen T."/>
            <person name="Nguyen N."/>
            <person name="Nicol R."/>
            <person name="Norbu C."/>
            <person name="Norbu N."/>
            <person name="Novod N."/>
            <person name="O'Neill B."/>
            <person name="Osman S."/>
            <person name="Markiewicz E."/>
            <person name="Oyono O.L."/>
            <person name="Patti C."/>
            <person name="Phunkhang P."/>
            <person name="Pierre F."/>
            <person name="Priest M."/>
            <person name="Raghuraman S."/>
            <person name="Rege F."/>
            <person name="Reyes R."/>
            <person name="Rise C."/>
            <person name="Rogov P."/>
            <person name="Ross K."/>
            <person name="Ryan E."/>
            <person name="Settipalli S."/>
            <person name="Shea T."/>
            <person name="Sherpa N."/>
            <person name="Shi L."/>
            <person name="Shih D."/>
            <person name="Sparrow T."/>
            <person name="Spaulding J."/>
            <person name="Stalker J."/>
            <person name="Stange-Thomann N."/>
            <person name="Stavropoulos S."/>
            <person name="Stone C."/>
            <person name="Strader C."/>
            <person name="Tesfaye S."/>
            <person name="Thomson T."/>
            <person name="Thoulutsang Y."/>
            <person name="Thoulutsang D."/>
            <person name="Topham K."/>
            <person name="Topping I."/>
            <person name="Tsamla T."/>
            <person name="Vassiliev H."/>
            <person name="Vo A."/>
            <person name="Wangchuk T."/>
            <person name="Wangdi T."/>
            <person name="Weiand M."/>
            <person name="Wilkinson J."/>
            <person name="Wilson A."/>
            <person name="Yadav S."/>
            <person name="Young G."/>
            <person name="Yu Q."/>
            <person name="Zembek L."/>
            <person name="Zhong D."/>
            <person name="Zimmer A."/>
            <person name="Zwirko Z."/>
            <person name="Jaffe D.B."/>
            <person name="Alvarez P."/>
            <person name="Brockman W."/>
            <person name="Butler J."/>
            <person name="Chin C."/>
            <person name="Gnerre S."/>
            <person name="Grabherr M."/>
            <person name="Kleber M."/>
            <person name="Mauceli E."/>
            <person name="MacCallum I."/>
        </authorList>
    </citation>
    <scope>NUCLEOTIDE SEQUENCE [LARGE SCALE GENOMIC DNA]</scope>
    <source>
        <strain evidence="3">Tucson 15287-2541.00</strain>
    </source>
</reference>
<keyword evidence="1" id="KW-0732">Signal</keyword>
<name>B4J0A4_DROGR</name>
<dbReference type="EMBL" id="CH916366">
    <property type="protein sequence ID" value="EDV95705.1"/>
    <property type="molecule type" value="Genomic_DNA"/>
</dbReference>
<dbReference type="PANTHER" id="PTHR20898:SF0">
    <property type="entry name" value="DAEDALUS ON 3-RELATED"/>
    <property type="match status" value="1"/>
</dbReference>
<dbReference type="PANTHER" id="PTHR20898">
    <property type="entry name" value="DAEDALUS ON 3-RELATED-RELATED"/>
    <property type="match status" value="1"/>
</dbReference>
<dbReference type="PhylomeDB" id="B4J0A4"/>
<feature type="signal peptide" evidence="1">
    <location>
        <begin position="1"/>
        <end position="21"/>
    </location>
</feature>
<gene>
    <name evidence="2" type="primary">Dgri\GH15854</name>
    <name evidence="2" type="ORF">Dgri_GH15854</name>
</gene>
<sequence>MWKKLIFCCCVGVLTVRLAKVLKCIHVKSRVLFDFQCVAHVTFTNLKCTEKNRKIGEFDYCYIKAVNRTHKYISLYYKLYERPLSNITLNIKLFRNSNGYKPFFIDFVVDACQFLKRQDNPIIQIFYEILLEYSNMNHTCPYSEDIFVDKFYTGNIESQFIRYIPVPDGEYIICYNFLVKKLEASNVCIYLKVLK</sequence>
<evidence type="ECO:0000313" key="3">
    <source>
        <dbReference type="Proteomes" id="UP000001070"/>
    </source>
</evidence>
<dbReference type="InParanoid" id="B4J0A4"/>
<dbReference type="AlphaFoldDB" id="B4J0A4"/>
<protein>
    <submittedName>
        <fullName evidence="2">GH15854</fullName>
    </submittedName>
</protein>
<dbReference type="OrthoDB" id="7941213at2759"/>
<accession>B4J0A4</accession>
<keyword evidence="3" id="KW-1185">Reference proteome</keyword>
<evidence type="ECO:0000256" key="1">
    <source>
        <dbReference type="SAM" id="SignalP"/>
    </source>
</evidence>
<organism evidence="3">
    <name type="scientific">Drosophila grimshawi</name>
    <name type="common">Hawaiian fruit fly</name>
    <name type="synonym">Idiomyia grimshawi</name>
    <dbReference type="NCBI Taxonomy" id="7222"/>
    <lineage>
        <taxon>Eukaryota</taxon>
        <taxon>Metazoa</taxon>
        <taxon>Ecdysozoa</taxon>
        <taxon>Arthropoda</taxon>
        <taxon>Hexapoda</taxon>
        <taxon>Insecta</taxon>
        <taxon>Pterygota</taxon>
        <taxon>Neoptera</taxon>
        <taxon>Endopterygota</taxon>
        <taxon>Diptera</taxon>
        <taxon>Brachycera</taxon>
        <taxon>Muscomorpha</taxon>
        <taxon>Ephydroidea</taxon>
        <taxon>Drosophilidae</taxon>
        <taxon>Drosophila</taxon>
        <taxon>Hawaiian Drosophila</taxon>
    </lineage>
</organism>
<evidence type="ECO:0000313" key="2">
    <source>
        <dbReference type="EMBL" id="EDV95705.1"/>
    </source>
</evidence>
<dbReference type="eggNOG" id="ENOG502TCAJ">
    <property type="taxonomic scope" value="Eukaryota"/>
</dbReference>
<dbReference type="OMA" id="YAIYTDW"/>
<dbReference type="Proteomes" id="UP000001070">
    <property type="component" value="Unassembled WGS sequence"/>
</dbReference>
<dbReference type="SMART" id="SM00697">
    <property type="entry name" value="DM8"/>
    <property type="match status" value="1"/>
</dbReference>
<proteinExistence type="predicted"/>